<evidence type="ECO:0000256" key="3">
    <source>
        <dbReference type="ARBA" id="ARBA00022692"/>
    </source>
</evidence>
<comment type="subcellular location">
    <subcellularLocation>
        <location evidence="1">Cell membrane</location>
        <topology evidence="1">Multi-pass membrane protein</topology>
    </subcellularLocation>
</comment>
<dbReference type="PANTHER" id="PTHR30213:SF0">
    <property type="entry name" value="UPF0761 MEMBRANE PROTEIN YIHY"/>
    <property type="match status" value="1"/>
</dbReference>
<dbReference type="EMBL" id="AYZK01000002">
    <property type="protein sequence ID" value="KRM87397.1"/>
    <property type="molecule type" value="Genomic_DNA"/>
</dbReference>
<comment type="caution">
    <text evidence="7">The sequence shown here is derived from an EMBL/GenBank/DDBJ whole genome shotgun (WGS) entry which is preliminary data.</text>
</comment>
<organism evidence="7 8">
    <name type="scientific">Lacticaseibacillus thailandensis DSM 22698 = JCM 13996</name>
    <dbReference type="NCBI Taxonomy" id="1423810"/>
    <lineage>
        <taxon>Bacteria</taxon>
        <taxon>Bacillati</taxon>
        <taxon>Bacillota</taxon>
        <taxon>Bacilli</taxon>
        <taxon>Lactobacillales</taxon>
        <taxon>Lactobacillaceae</taxon>
        <taxon>Lacticaseibacillus</taxon>
    </lineage>
</organism>
<keyword evidence="8" id="KW-1185">Reference proteome</keyword>
<feature type="transmembrane region" description="Helical" evidence="6">
    <location>
        <begin position="132"/>
        <end position="151"/>
    </location>
</feature>
<keyword evidence="3 6" id="KW-0812">Transmembrane</keyword>
<evidence type="ECO:0000313" key="8">
    <source>
        <dbReference type="Proteomes" id="UP000051789"/>
    </source>
</evidence>
<gene>
    <name evidence="7" type="ORF">FD19_GL000899</name>
</gene>
<evidence type="ECO:0000256" key="5">
    <source>
        <dbReference type="ARBA" id="ARBA00023136"/>
    </source>
</evidence>
<dbReference type="Proteomes" id="UP000051789">
    <property type="component" value="Unassembled WGS sequence"/>
</dbReference>
<feature type="transmembrane region" description="Helical" evidence="6">
    <location>
        <begin position="72"/>
        <end position="94"/>
    </location>
</feature>
<evidence type="ECO:0000256" key="4">
    <source>
        <dbReference type="ARBA" id="ARBA00022989"/>
    </source>
</evidence>
<feature type="transmembrane region" description="Helical" evidence="6">
    <location>
        <begin position="172"/>
        <end position="199"/>
    </location>
</feature>
<dbReference type="Pfam" id="PF03631">
    <property type="entry name" value="Virul_fac_BrkB"/>
    <property type="match status" value="1"/>
</dbReference>
<evidence type="ECO:0000256" key="2">
    <source>
        <dbReference type="ARBA" id="ARBA00022475"/>
    </source>
</evidence>
<accession>A0A0R2C830</accession>
<dbReference type="GO" id="GO:0005886">
    <property type="term" value="C:plasma membrane"/>
    <property type="evidence" value="ECO:0007669"/>
    <property type="project" value="UniProtKB-SubCell"/>
</dbReference>
<feature type="transmembrane region" description="Helical" evidence="6">
    <location>
        <begin position="219"/>
        <end position="239"/>
    </location>
</feature>
<keyword evidence="2" id="KW-1003">Cell membrane</keyword>
<name>A0A0R2C830_9LACO</name>
<keyword evidence="5 6" id="KW-0472">Membrane</keyword>
<dbReference type="PANTHER" id="PTHR30213">
    <property type="entry name" value="INNER MEMBRANE PROTEIN YHJD"/>
    <property type="match status" value="1"/>
</dbReference>
<feature type="transmembrane region" description="Helical" evidence="6">
    <location>
        <begin position="248"/>
        <end position="270"/>
    </location>
</feature>
<dbReference type="PATRIC" id="fig|1423810.4.peg.926"/>
<sequence length="338" mass="38232">MRKQRRWHLRRVPRTAVIRKMGISADDQRRVRESPQPLARVAAARRAKVWAFLVRAWRRYSDAEISTRSASVTYYTVLSLFPLLITVGNLLPLFGLSYNNISQYLVQVVPARIMTWLNPIIKSLLTSTSGSVLSVGAIATLWTASLGITELKNGFNRVYGVKPAQNFIIKRLVSMLLLLTLVVVMGAVLLAFTFGNQFLEWLIPLLGLDDTWIRAFNDWRWPVTVVAIVVVIVIADYALSNVKIKLRFVLPGAAFSVVTLLAVAQLFTLYMRYFGTRYSSYGTIGTVMVLMLWLDLSAMLLIIGALINATVAEYFLGRPHQARGKVYDLVDHQRRELR</sequence>
<evidence type="ECO:0000256" key="1">
    <source>
        <dbReference type="ARBA" id="ARBA00004651"/>
    </source>
</evidence>
<dbReference type="PIRSF" id="PIRSF035875">
    <property type="entry name" value="RNase_BN"/>
    <property type="match status" value="1"/>
</dbReference>
<evidence type="ECO:0000256" key="6">
    <source>
        <dbReference type="SAM" id="Phobius"/>
    </source>
</evidence>
<dbReference type="AlphaFoldDB" id="A0A0R2C830"/>
<dbReference type="InterPro" id="IPR017039">
    <property type="entry name" value="Virul_fac_BrkB"/>
</dbReference>
<feature type="transmembrane region" description="Helical" evidence="6">
    <location>
        <begin position="290"/>
        <end position="316"/>
    </location>
</feature>
<protein>
    <submittedName>
        <fullName evidence="7">Ribonuclease BN-like family protein</fullName>
    </submittedName>
</protein>
<reference evidence="7 8" key="1">
    <citation type="journal article" date="2015" name="Genome Announc.">
        <title>Expanding the biotechnology potential of lactobacilli through comparative genomics of 213 strains and associated genera.</title>
        <authorList>
            <person name="Sun Z."/>
            <person name="Harris H.M."/>
            <person name="McCann A."/>
            <person name="Guo C."/>
            <person name="Argimon S."/>
            <person name="Zhang W."/>
            <person name="Yang X."/>
            <person name="Jeffery I.B."/>
            <person name="Cooney J.C."/>
            <person name="Kagawa T.F."/>
            <person name="Liu W."/>
            <person name="Song Y."/>
            <person name="Salvetti E."/>
            <person name="Wrobel A."/>
            <person name="Rasinkangas P."/>
            <person name="Parkhill J."/>
            <person name="Rea M.C."/>
            <person name="O'Sullivan O."/>
            <person name="Ritari J."/>
            <person name="Douillard F.P."/>
            <person name="Paul Ross R."/>
            <person name="Yang R."/>
            <person name="Briner A.E."/>
            <person name="Felis G.E."/>
            <person name="de Vos W.M."/>
            <person name="Barrangou R."/>
            <person name="Klaenhammer T.R."/>
            <person name="Caufield P.W."/>
            <person name="Cui Y."/>
            <person name="Zhang H."/>
            <person name="O'Toole P.W."/>
        </authorList>
    </citation>
    <scope>NUCLEOTIDE SEQUENCE [LARGE SCALE GENOMIC DNA]</scope>
    <source>
        <strain evidence="7 8">DSM 22698</strain>
    </source>
</reference>
<proteinExistence type="predicted"/>
<keyword evidence="4 6" id="KW-1133">Transmembrane helix</keyword>
<evidence type="ECO:0000313" key="7">
    <source>
        <dbReference type="EMBL" id="KRM87397.1"/>
    </source>
</evidence>
<dbReference type="NCBIfam" id="TIGR00765">
    <property type="entry name" value="yihY_not_rbn"/>
    <property type="match status" value="1"/>
</dbReference>
<dbReference type="STRING" id="1423810.FD19_GL000899"/>